<dbReference type="InterPro" id="IPR029045">
    <property type="entry name" value="ClpP/crotonase-like_dom_sf"/>
</dbReference>
<dbReference type="CDD" id="cd06558">
    <property type="entry name" value="crotonase-like"/>
    <property type="match status" value="1"/>
</dbReference>
<gene>
    <name evidence="3" type="ORF">GCM10009547_14930</name>
</gene>
<reference evidence="4" key="1">
    <citation type="journal article" date="2019" name="Int. J. Syst. Evol. Microbiol.">
        <title>The Global Catalogue of Microorganisms (GCM) 10K type strain sequencing project: providing services to taxonomists for standard genome sequencing and annotation.</title>
        <authorList>
            <consortium name="The Broad Institute Genomics Platform"/>
            <consortium name="The Broad Institute Genome Sequencing Center for Infectious Disease"/>
            <person name="Wu L."/>
            <person name="Ma J."/>
        </authorList>
    </citation>
    <scope>NUCLEOTIDE SEQUENCE [LARGE SCALE GENOMIC DNA]</scope>
    <source>
        <strain evidence="4">JCM 10671</strain>
    </source>
</reference>
<dbReference type="Pfam" id="PF00378">
    <property type="entry name" value="ECH_1"/>
    <property type="match status" value="1"/>
</dbReference>
<dbReference type="Gene3D" id="3.90.226.10">
    <property type="entry name" value="2-enoyl-CoA Hydratase, Chain A, domain 1"/>
    <property type="match status" value="1"/>
</dbReference>
<evidence type="ECO:0000313" key="4">
    <source>
        <dbReference type="Proteomes" id="UP001500957"/>
    </source>
</evidence>
<accession>A0ABP3RNP4</accession>
<keyword evidence="2" id="KW-0456">Lyase</keyword>
<evidence type="ECO:0000313" key="3">
    <source>
        <dbReference type="EMBL" id="GAA0614108.1"/>
    </source>
</evidence>
<dbReference type="Proteomes" id="UP001500957">
    <property type="component" value="Unassembled WGS sequence"/>
</dbReference>
<dbReference type="EMBL" id="BAAAHE010000011">
    <property type="protein sequence ID" value="GAA0614108.1"/>
    <property type="molecule type" value="Genomic_DNA"/>
</dbReference>
<dbReference type="Gene3D" id="1.10.12.10">
    <property type="entry name" value="Lyase 2-enoyl-coa Hydratase, Chain A, domain 2"/>
    <property type="match status" value="1"/>
</dbReference>
<organism evidence="3 4">
    <name type="scientific">Sporichthya brevicatena</name>
    <dbReference type="NCBI Taxonomy" id="171442"/>
    <lineage>
        <taxon>Bacteria</taxon>
        <taxon>Bacillati</taxon>
        <taxon>Actinomycetota</taxon>
        <taxon>Actinomycetes</taxon>
        <taxon>Sporichthyales</taxon>
        <taxon>Sporichthyaceae</taxon>
        <taxon>Sporichthya</taxon>
    </lineage>
</organism>
<sequence length="262" mass="27674">MADYQRLSYTVADAVATIRLTRAEARNSLDMTAKRELAEVIERSATDPEVRAVVLTGSGGAFSAGGDVKEMDLNSDPVTSRSRLRTLLTTVFLPLAEIEKPTIAAVNGHCHGSGLALMMACDLAVVADDATFSCAFTKIGLVPDCGTLYFLPRRVPLNMAKELIFTGRRFGAAEAKELGLVNRIVPAAELDSAAGALAAELAAGPTVALGLAKTLLDRSMRLSSRDMAELEAFAIGTAFTTEDHLAARAAFGTKTAPTFHGR</sequence>
<evidence type="ECO:0000256" key="1">
    <source>
        <dbReference type="ARBA" id="ARBA00005254"/>
    </source>
</evidence>
<dbReference type="PANTHER" id="PTHR11941">
    <property type="entry name" value="ENOYL-COA HYDRATASE-RELATED"/>
    <property type="match status" value="1"/>
</dbReference>
<dbReference type="RefSeq" id="WP_344603208.1">
    <property type="nucleotide sequence ID" value="NZ_BAAAHE010000011.1"/>
</dbReference>
<evidence type="ECO:0000256" key="2">
    <source>
        <dbReference type="ARBA" id="ARBA00023239"/>
    </source>
</evidence>
<dbReference type="SUPFAM" id="SSF52096">
    <property type="entry name" value="ClpP/crotonase"/>
    <property type="match status" value="1"/>
</dbReference>
<keyword evidence="4" id="KW-1185">Reference proteome</keyword>
<proteinExistence type="inferred from homology"/>
<protein>
    <submittedName>
        <fullName evidence="3">Enoyl-CoA hydratase/isomerase family protein</fullName>
    </submittedName>
</protein>
<dbReference type="PANTHER" id="PTHR11941:SF133">
    <property type="entry name" value="1,2-EPOXYPHENYLACETYL-COA ISOMERASE"/>
    <property type="match status" value="1"/>
</dbReference>
<comment type="caution">
    <text evidence="3">The sequence shown here is derived from an EMBL/GenBank/DDBJ whole genome shotgun (WGS) entry which is preliminary data.</text>
</comment>
<dbReference type="InterPro" id="IPR014748">
    <property type="entry name" value="Enoyl-CoA_hydra_C"/>
</dbReference>
<dbReference type="InterPro" id="IPR001753">
    <property type="entry name" value="Enoyl-CoA_hydra/iso"/>
</dbReference>
<name>A0ABP3RNP4_9ACTN</name>
<comment type="similarity">
    <text evidence="1">Belongs to the enoyl-CoA hydratase/isomerase family.</text>
</comment>